<keyword evidence="4" id="KW-1185">Reference proteome</keyword>
<feature type="domain" description="C2H2-type" evidence="2">
    <location>
        <begin position="239"/>
        <end position="266"/>
    </location>
</feature>
<evidence type="ECO:0000256" key="1">
    <source>
        <dbReference type="PROSITE-ProRule" id="PRU00042"/>
    </source>
</evidence>
<dbReference type="InterPro" id="IPR008538">
    <property type="entry name" value="Uma2"/>
</dbReference>
<dbReference type="AlphaFoldDB" id="A0A397IKB8"/>
<protein>
    <recommendedName>
        <fullName evidence="2">C2H2-type domain-containing protein</fullName>
    </recommendedName>
</protein>
<organism evidence="3 4">
    <name type="scientific">Diversispora epigaea</name>
    <dbReference type="NCBI Taxonomy" id="1348612"/>
    <lineage>
        <taxon>Eukaryota</taxon>
        <taxon>Fungi</taxon>
        <taxon>Fungi incertae sedis</taxon>
        <taxon>Mucoromycota</taxon>
        <taxon>Glomeromycotina</taxon>
        <taxon>Glomeromycetes</taxon>
        <taxon>Diversisporales</taxon>
        <taxon>Diversisporaceae</taxon>
        <taxon>Diversispora</taxon>
    </lineage>
</organism>
<dbReference type="Pfam" id="PF05685">
    <property type="entry name" value="Uma2"/>
    <property type="match status" value="1"/>
</dbReference>
<comment type="caution">
    <text evidence="3">The sequence shown here is derived from an EMBL/GenBank/DDBJ whole genome shotgun (WGS) entry which is preliminary data.</text>
</comment>
<dbReference type="PROSITE" id="PS50157">
    <property type="entry name" value="ZINC_FINGER_C2H2_2"/>
    <property type="match status" value="1"/>
</dbReference>
<dbReference type="InterPro" id="IPR013087">
    <property type="entry name" value="Znf_C2H2_type"/>
</dbReference>
<dbReference type="STRING" id="1348612.A0A397IKB8"/>
<dbReference type="Gene3D" id="3.90.1570.10">
    <property type="entry name" value="tt1808, chain A"/>
    <property type="match status" value="1"/>
</dbReference>
<evidence type="ECO:0000313" key="3">
    <source>
        <dbReference type="EMBL" id="RHZ76449.1"/>
    </source>
</evidence>
<keyword evidence="1" id="KW-0479">Metal-binding</keyword>
<keyword evidence="1" id="KW-0863">Zinc-finger</keyword>
<dbReference type="PROSITE" id="PS00028">
    <property type="entry name" value="ZINC_FINGER_C2H2_1"/>
    <property type="match status" value="1"/>
</dbReference>
<dbReference type="Proteomes" id="UP000266861">
    <property type="component" value="Unassembled WGS sequence"/>
</dbReference>
<sequence>MSKVQQKININHLDLDRSYTLEEFEYINDQLKYHTLEINGQPVDLFELDEKGKLIPMPQATHCMEVTVGEIVRQLGNWNLHSRQNGDIKTAQGGFDFYIGDQRTIRAPDVSFTPKTVSRQLTQLQRWTFRGEPFTPLFIIEVADTKSKSKFENLDHRFKYTFFAVGTNVQLGLLIDPKNDRIWIYKRNRNGMVFRRAYAWGNIDCGDILPGFILDVEMIEDAISQTSSETSESEGDLEINCPKCNGSFTEDYLFMKHYEKHHSHKPETVDRMMPT</sequence>
<evidence type="ECO:0000313" key="4">
    <source>
        <dbReference type="Proteomes" id="UP000266861"/>
    </source>
</evidence>
<name>A0A397IKB8_9GLOM</name>
<dbReference type="GO" id="GO:0006302">
    <property type="term" value="P:double-strand break repair"/>
    <property type="evidence" value="ECO:0007669"/>
    <property type="project" value="UniProtKB-ARBA"/>
</dbReference>
<accession>A0A397IKB8</accession>
<dbReference type="GO" id="GO:0008270">
    <property type="term" value="F:zinc ion binding"/>
    <property type="evidence" value="ECO:0007669"/>
    <property type="project" value="UniProtKB-KW"/>
</dbReference>
<dbReference type="SUPFAM" id="SSF52980">
    <property type="entry name" value="Restriction endonuclease-like"/>
    <property type="match status" value="1"/>
</dbReference>
<dbReference type="CDD" id="cd06260">
    <property type="entry name" value="DUF820-like"/>
    <property type="match status" value="1"/>
</dbReference>
<proteinExistence type="predicted"/>
<keyword evidence="1" id="KW-0862">Zinc</keyword>
<reference evidence="3 4" key="1">
    <citation type="submission" date="2018-08" db="EMBL/GenBank/DDBJ databases">
        <title>Genome and evolution of the arbuscular mycorrhizal fungus Diversispora epigaea (formerly Glomus versiforme) and its bacterial endosymbionts.</title>
        <authorList>
            <person name="Sun X."/>
            <person name="Fei Z."/>
            <person name="Harrison M."/>
        </authorList>
    </citation>
    <scope>NUCLEOTIDE SEQUENCE [LARGE SCALE GENOMIC DNA]</scope>
    <source>
        <strain evidence="3 4">IT104</strain>
    </source>
</reference>
<dbReference type="InterPro" id="IPR011335">
    <property type="entry name" value="Restrct_endonuc-II-like"/>
</dbReference>
<gene>
    <name evidence="3" type="ORF">Glove_197g71</name>
</gene>
<dbReference type="InterPro" id="IPR012296">
    <property type="entry name" value="Nuclease_put_TT1808"/>
</dbReference>
<evidence type="ECO:0000259" key="2">
    <source>
        <dbReference type="PROSITE" id="PS50157"/>
    </source>
</evidence>
<dbReference type="OrthoDB" id="88517at2759"/>
<dbReference type="EMBL" id="PQFF01000185">
    <property type="protein sequence ID" value="RHZ76449.1"/>
    <property type="molecule type" value="Genomic_DNA"/>
</dbReference>